<dbReference type="Pfam" id="PF03962">
    <property type="entry name" value="Mnd1"/>
    <property type="match status" value="1"/>
</dbReference>
<feature type="region of interest" description="Disordered" evidence="6">
    <location>
        <begin position="1003"/>
        <end position="1034"/>
    </location>
</feature>
<dbReference type="EMBL" id="AZGZ01000033">
    <property type="protein sequence ID" value="KZZ87490.1"/>
    <property type="molecule type" value="Genomic_DNA"/>
</dbReference>
<keyword evidence="5" id="KW-0539">Nucleus</keyword>
<dbReference type="Proteomes" id="UP000242877">
    <property type="component" value="Unassembled WGS sequence"/>
</dbReference>
<dbReference type="PROSITE" id="PS00463">
    <property type="entry name" value="ZN2_CY6_FUNGAL_1"/>
    <property type="match status" value="1"/>
</dbReference>
<dbReference type="InterPro" id="IPR001138">
    <property type="entry name" value="Zn2Cys6_DnaBD"/>
</dbReference>
<dbReference type="InterPro" id="IPR036864">
    <property type="entry name" value="Zn2-C6_fun-type_DNA-bd_sf"/>
</dbReference>
<keyword evidence="3" id="KW-0238">DNA-binding</keyword>
<feature type="domain" description="Zn(2)-C6 fungal-type" evidence="7">
    <location>
        <begin position="53"/>
        <end position="83"/>
    </location>
</feature>
<dbReference type="Pfam" id="PF11951">
    <property type="entry name" value="Fungal_trans_2"/>
    <property type="match status" value="1"/>
</dbReference>
<dbReference type="InterPro" id="IPR021858">
    <property type="entry name" value="Fun_TF"/>
</dbReference>
<dbReference type="SUPFAM" id="SSF57701">
    <property type="entry name" value="Zn2/Cys6 DNA-binding domain"/>
    <property type="match status" value="1"/>
</dbReference>
<feature type="region of interest" description="Disordered" evidence="6">
    <location>
        <begin position="406"/>
        <end position="433"/>
    </location>
</feature>
<evidence type="ECO:0000313" key="8">
    <source>
        <dbReference type="EMBL" id="KZZ87490.1"/>
    </source>
</evidence>
<evidence type="ECO:0000256" key="3">
    <source>
        <dbReference type="ARBA" id="ARBA00023125"/>
    </source>
</evidence>
<dbReference type="InterPro" id="IPR040453">
    <property type="entry name" value="Mnd1_HTH"/>
</dbReference>
<feature type="compositionally biased region" description="Low complexity" evidence="6">
    <location>
        <begin position="302"/>
        <end position="312"/>
    </location>
</feature>
<evidence type="ECO:0000313" key="9">
    <source>
        <dbReference type="Proteomes" id="UP000242877"/>
    </source>
</evidence>
<dbReference type="OrthoDB" id="9978204at2759"/>
<dbReference type="Pfam" id="PF00172">
    <property type="entry name" value="Zn_clus"/>
    <property type="match status" value="1"/>
</dbReference>
<dbReference type="PROSITE" id="PS50048">
    <property type="entry name" value="ZN2_CY6_FUNGAL_2"/>
    <property type="match status" value="1"/>
</dbReference>
<dbReference type="AlphaFoldDB" id="A0A166N3H7"/>
<evidence type="ECO:0000256" key="6">
    <source>
        <dbReference type="SAM" id="MobiDB-lite"/>
    </source>
</evidence>
<feature type="compositionally biased region" description="Basic and acidic residues" evidence="6">
    <location>
        <begin position="1"/>
        <end position="14"/>
    </location>
</feature>
<dbReference type="SMART" id="SM00066">
    <property type="entry name" value="GAL4"/>
    <property type="match status" value="1"/>
</dbReference>
<feature type="compositionally biased region" description="Polar residues" evidence="6">
    <location>
        <begin position="418"/>
        <end position="433"/>
    </location>
</feature>
<evidence type="ECO:0000256" key="2">
    <source>
        <dbReference type="ARBA" id="ARBA00023015"/>
    </source>
</evidence>
<keyword evidence="4" id="KW-0804">Transcription</keyword>
<sequence length="1248" mass="139455">MSTTTKRDLRGKLADKKKRHSDTATPGLQSENKGKRTRRGRNASSSHTRSRTGCYTCRLRRKKCDETRPVCQACQHLKIKCEYNQPSWWMDDYHRAYQKRCMKDYIRRNRSDERAAIAAATHSEPHYVQRQGAYYPRLNPYARAPATTAVAATEVIAPGQYLPNYDAFPLGSAKRRQNQTPWDDIIQSDVSNAQISYNTQPILSVAKVASLDAGFSAPSGMVTDIPTFPANMSFTNSQATNDSYNYNSSMKQCIPPRGAAIINTQMHDSTLQGYMIDSNAVSPLLNARKGVSDGNPKGFVPGGSSPNSASSPPDLYQLPGANFHAPFSHQIFDMKHMDAMYDEFFGVGSIDQFSLQLANGILQGQNIDVPGKRMFNEQTEHLPLGTTFIPGDKNIPGQISTGNVDDGVTPNGPVQPIAKTQTTANVNGVNSPRENNSDTYFLQHFLDSTITRILPYFSLTNHDYLVEEIIKPALKYNECFRHCALLASAVHKQWTGINPSDVSEAQVDHYQNQAFNTLYEASQDDAKFLDQMHAVMALILLENTACGGESLIPRVQWHGHFKIIMENIQRQNLHEFMRSSGNESDKTLLRYTLALSSWVDIIGATMLSRKPYRAATYSARYQTGASTGLRTLMGCDDQIMYILSEAACLDVLSQQQNITDEVLQMYISNLIGEIEKEENDGEQVLMPCDDSGMIDTGQLSVNITALYRVAVRVYVLSLSPSFEYNRREAYYWLDKFAILLSYMSPGPTGYDASLVWPLLICGSYAPHGSHLRAMLDARFELSVFPGNFSRMAKVVREIWRVTDSRQAEISRTRVHARSTRGSKYPPLVRWRDVMKANGWDYLLILDMRSPFSGAASKAQESALRRVNLYDAIAGRASAEGFRGLKNPFDIANTNNPLSRTINSVPPEDVLFRRLNAPTRYMEDDFYFANEKLPSDVVLPDSDLLKAVHAYVSDFYASTVPGEEHISLHSMDHTALIAFGVLLEEAALTVLGKTGDMVLVEGVEDESDSNAAGPVVTGDESRPQSRASSVKPTRKRAYSNTFSSWQQDEELMRYEKLPPGVSSQPAAPTTAAAKTTAKRRKTMRVFAMDDLEKVLPSVASINGMQVKDYINALHDENCIHVEKIGSGNWYWAWANEEKTGLLQTRTQLGVDIGPEEEAERKDLFLQKATLEAEIATLRAEEQGRLDGSIGGGIGQKEENIRRWKAETEMWTDNIYILEEYLNKLAGVIEKSWTASKENATVMILSKMRD</sequence>
<proteinExistence type="predicted"/>
<reference evidence="8 9" key="1">
    <citation type="journal article" date="2016" name="Genome Biol. Evol.">
        <title>Divergent and convergent evolution of fungal pathogenicity.</title>
        <authorList>
            <person name="Shang Y."/>
            <person name="Xiao G."/>
            <person name="Zheng P."/>
            <person name="Cen K."/>
            <person name="Zhan S."/>
            <person name="Wang C."/>
        </authorList>
    </citation>
    <scope>NUCLEOTIDE SEQUENCE [LARGE SCALE GENOMIC DNA]</scope>
    <source>
        <strain evidence="8 9">ARSEF 7405</strain>
    </source>
</reference>
<dbReference type="Gene3D" id="4.10.240.10">
    <property type="entry name" value="Zn(2)-C6 fungal-type DNA-binding domain"/>
    <property type="match status" value="1"/>
</dbReference>
<organism evidence="8 9">
    <name type="scientific">Ascosphaera apis ARSEF 7405</name>
    <dbReference type="NCBI Taxonomy" id="392613"/>
    <lineage>
        <taxon>Eukaryota</taxon>
        <taxon>Fungi</taxon>
        <taxon>Dikarya</taxon>
        <taxon>Ascomycota</taxon>
        <taxon>Pezizomycotina</taxon>
        <taxon>Eurotiomycetes</taxon>
        <taxon>Eurotiomycetidae</taxon>
        <taxon>Onygenales</taxon>
        <taxon>Ascosphaeraceae</taxon>
        <taxon>Ascosphaera</taxon>
    </lineage>
</organism>
<protein>
    <submittedName>
        <fullName evidence="8">Fungal Zn binuclear cluster domain containing protein</fullName>
    </submittedName>
</protein>
<name>A0A166N3H7_9EURO</name>
<feature type="region of interest" description="Disordered" evidence="6">
    <location>
        <begin position="1057"/>
        <end position="1076"/>
    </location>
</feature>
<dbReference type="GO" id="GO:0003677">
    <property type="term" value="F:DNA binding"/>
    <property type="evidence" value="ECO:0007669"/>
    <property type="project" value="UniProtKB-KW"/>
</dbReference>
<evidence type="ECO:0000256" key="5">
    <source>
        <dbReference type="ARBA" id="ARBA00023242"/>
    </source>
</evidence>
<comment type="caution">
    <text evidence="8">The sequence shown here is derived from an EMBL/GenBank/DDBJ whole genome shotgun (WGS) entry which is preliminary data.</text>
</comment>
<feature type="region of interest" description="Disordered" evidence="6">
    <location>
        <begin position="1"/>
        <end position="50"/>
    </location>
</feature>
<gene>
    <name evidence="8" type="ORF">AAP_05573</name>
</gene>
<dbReference type="VEuPathDB" id="FungiDB:AAP_05573"/>
<dbReference type="GO" id="GO:0008270">
    <property type="term" value="F:zinc ion binding"/>
    <property type="evidence" value="ECO:0007669"/>
    <property type="project" value="InterPro"/>
</dbReference>
<evidence type="ECO:0000256" key="1">
    <source>
        <dbReference type="ARBA" id="ARBA00004123"/>
    </source>
</evidence>
<comment type="subcellular location">
    <subcellularLocation>
        <location evidence="1">Nucleus</location>
    </subcellularLocation>
</comment>
<dbReference type="PANTHER" id="PTHR37534">
    <property type="entry name" value="TRANSCRIPTIONAL ACTIVATOR PROTEIN UGA3"/>
    <property type="match status" value="1"/>
</dbReference>
<evidence type="ECO:0000259" key="7">
    <source>
        <dbReference type="PROSITE" id="PS50048"/>
    </source>
</evidence>
<dbReference type="GO" id="GO:0000981">
    <property type="term" value="F:DNA-binding transcription factor activity, RNA polymerase II-specific"/>
    <property type="evidence" value="ECO:0007669"/>
    <property type="project" value="InterPro"/>
</dbReference>
<feature type="region of interest" description="Disordered" evidence="6">
    <location>
        <begin position="292"/>
        <end position="312"/>
    </location>
</feature>
<keyword evidence="2" id="KW-0805">Transcription regulation</keyword>
<evidence type="ECO:0000256" key="4">
    <source>
        <dbReference type="ARBA" id="ARBA00023163"/>
    </source>
</evidence>
<feature type="compositionally biased region" description="Low complexity" evidence="6">
    <location>
        <begin position="1064"/>
        <end position="1074"/>
    </location>
</feature>
<keyword evidence="9" id="KW-1185">Reference proteome</keyword>
<dbReference type="PANTHER" id="PTHR37534:SF12">
    <property type="entry name" value="ZN(2)-C6 FUNGAL-TYPE DOMAIN-CONTAINING PROTEIN"/>
    <property type="match status" value="1"/>
</dbReference>
<dbReference type="CDD" id="cd00067">
    <property type="entry name" value="GAL4"/>
    <property type="match status" value="1"/>
</dbReference>
<dbReference type="GO" id="GO:0005634">
    <property type="term" value="C:nucleus"/>
    <property type="evidence" value="ECO:0007669"/>
    <property type="project" value="UniProtKB-SubCell"/>
</dbReference>
<accession>A0A166N3H7</accession>